<accession>A0A7S3LXF4</accession>
<reference evidence="2" key="1">
    <citation type="submission" date="2021-01" db="EMBL/GenBank/DDBJ databases">
        <authorList>
            <person name="Corre E."/>
            <person name="Pelletier E."/>
            <person name="Niang G."/>
            <person name="Scheremetjew M."/>
            <person name="Finn R."/>
            <person name="Kale V."/>
            <person name="Holt S."/>
            <person name="Cochrane G."/>
            <person name="Meng A."/>
            <person name="Brown T."/>
            <person name="Cohen L."/>
        </authorList>
    </citation>
    <scope>NUCLEOTIDE SEQUENCE</scope>
    <source>
        <strain evidence="2">NIES-2562</strain>
    </source>
</reference>
<gene>
    <name evidence="2" type="ORF">PBIL07802_LOCUS32597</name>
</gene>
<protein>
    <submittedName>
        <fullName evidence="2">Uncharacterized protein</fullName>
    </submittedName>
</protein>
<proteinExistence type="predicted"/>
<feature type="compositionally biased region" description="Basic and acidic residues" evidence="1">
    <location>
        <begin position="56"/>
        <end position="70"/>
    </location>
</feature>
<dbReference type="EMBL" id="HBIB01049411">
    <property type="protein sequence ID" value="CAE0270242.1"/>
    <property type="molecule type" value="Transcribed_RNA"/>
</dbReference>
<evidence type="ECO:0000256" key="1">
    <source>
        <dbReference type="SAM" id="MobiDB-lite"/>
    </source>
</evidence>
<name>A0A7S3LXF4_9EUKA</name>
<organism evidence="2">
    <name type="scientific">Palpitomonas bilix</name>
    <dbReference type="NCBI Taxonomy" id="652834"/>
    <lineage>
        <taxon>Eukaryota</taxon>
        <taxon>Eukaryota incertae sedis</taxon>
    </lineage>
</organism>
<evidence type="ECO:0000313" key="2">
    <source>
        <dbReference type="EMBL" id="CAE0270242.1"/>
    </source>
</evidence>
<dbReference type="AlphaFoldDB" id="A0A7S3LXF4"/>
<sequence length="147" mass="16279">MMEEELKECHEENVSLSDKLVEVLHHSSTLETYIASLSEQLQIAQLEGRYQAGSKAKGEEKEGGGEEKDSGGVAAAQRAVAAAAKHAETIMRSECAAMGKMLQSVKKLRWAYLETKRREDNKDVIIYQLRSELKRTKGQASARAQQG</sequence>
<feature type="region of interest" description="Disordered" evidence="1">
    <location>
        <begin position="52"/>
        <end position="73"/>
    </location>
</feature>